<evidence type="ECO:0000313" key="2">
    <source>
        <dbReference type="EMBL" id="TXN32323.1"/>
    </source>
</evidence>
<dbReference type="InterPro" id="IPR014825">
    <property type="entry name" value="DNA_alkylation"/>
</dbReference>
<dbReference type="Pfam" id="PF08713">
    <property type="entry name" value="DNA_alkylation"/>
    <property type="match status" value="1"/>
</dbReference>
<dbReference type="InterPro" id="IPR016024">
    <property type="entry name" value="ARM-type_fold"/>
</dbReference>
<comment type="caution">
    <text evidence="2">The sequence shown here is derived from an EMBL/GenBank/DDBJ whole genome shotgun (WGS) entry which is preliminary data.</text>
</comment>
<proteinExistence type="predicted"/>
<dbReference type="CDD" id="cd06561">
    <property type="entry name" value="AlkD_like"/>
    <property type="match status" value="1"/>
</dbReference>
<dbReference type="EMBL" id="VRMG01000003">
    <property type="protein sequence ID" value="TXN32323.1"/>
    <property type="molecule type" value="Genomic_DNA"/>
</dbReference>
<dbReference type="RefSeq" id="WP_147781870.1">
    <property type="nucleotide sequence ID" value="NZ_VRMG01000003.1"/>
</dbReference>
<dbReference type="AlphaFoldDB" id="A0A5C8UWB1"/>
<dbReference type="PANTHER" id="PTHR34070:SF1">
    <property type="entry name" value="DNA ALKYLATION REPAIR PROTEIN"/>
    <property type="match status" value="1"/>
</dbReference>
<dbReference type="SUPFAM" id="SSF48371">
    <property type="entry name" value="ARM repeat"/>
    <property type="match status" value="1"/>
</dbReference>
<evidence type="ECO:0000313" key="3">
    <source>
        <dbReference type="Proteomes" id="UP000321379"/>
    </source>
</evidence>
<organism evidence="2 3">
    <name type="scientific">Lacisediminihabitans profunda</name>
    <dbReference type="NCBI Taxonomy" id="2594790"/>
    <lineage>
        <taxon>Bacteria</taxon>
        <taxon>Bacillati</taxon>
        <taxon>Actinomycetota</taxon>
        <taxon>Actinomycetes</taxon>
        <taxon>Micrococcales</taxon>
        <taxon>Microbacteriaceae</taxon>
        <taxon>Lacisediminihabitans</taxon>
    </lineage>
</organism>
<reference evidence="2 3" key="1">
    <citation type="submission" date="2019-08" db="EMBL/GenBank/DDBJ databases">
        <title>Bacterial whole genome sequence for Glaciihabitans sp. CHu50b-6-2.</title>
        <authorList>
            <person name="Jin L."/>
        </authorList>
    </citation>
    <scope>NUCLEOTIDE SEQUENCE [LARGE SCALE GENOMIC DNA]</scope>
    <source>
        <strain evidence="2 3">CHu50b-6-2</strain>
    </source>
</reference>
<dbReference type="PANTHER" id="PTHR34070">
    <property type="entry name" value="ARMADILLO-TYPE FOLD"/>
    <property type="match status" value="1"/>
</dbReference>
<feature type="region of interest" description="Disordered" evidence="1">
    <location>
        <begin position="243"/>
        <end position="270"/>
    </location>
</feature>
<name>A0A5C8UWB1_9MICO</name>
<dbReference type="Proteomes" id="UP000321379">
    <property type="component" value="Unassembled WGS sequence"/>
</dbReference>
<accession>A0A5C8UWB1</accession>
<protein>
    <submittedName>
        <fullName evidence="2">DNA alkylation repair protein</fullName>
    </submittedName>
</protein>
<evidence type="ECO:0000256" key="1">
    <source>
        <dbReference type="SAM" id="MobiDB-lite"/>
    </source>
</evidence>
<keyword evidence="3" id="KW-1185">Reference proteome</keyword>
<dbReference type="Gene3D" id="1.25.10.90">
    <property type="match status" value="1"/>
</dbReference>
<gene>
    <name evidence="2" type="ORF">FVP33_01490</name>
</gene>
<sequence>MTDPGRLSAASVLERLSALANPDDVPGLSRFFKAGPGEYGEGDTFIGVRRGPLTALAKEFLGMPVGELESLLRSEIHEARAAALAIMSEEGRRKRTSPERRRELFELYLRRHDRINNWDLVDSAAPYVVGGYLEHRPRDILYELARSPVLWERRTAMVATWYFIRSGDLDDAFAMAALLLDDDHDLIHKATGWMLRSAGQMDRARLVAFLDTHAATMPRTALRYAIEKFSPADRAHFLALKPASRAGSAPPAQPRLPPRFSGGSAGRYPN</sequence>